<comment type="caution">
    <text evidence="2">The sequence shown here is derived from an EMBL/GenBank/DDBJ whole genome shotgun (WGS) entry which is preliminary data.</text>
</comment>
<dbReference type="Proteomes" id="UP000321514">
    <property type="component" value="Unassembled WGS sequence"/>
</dbReference>
<protein>
    <submittedName>
        <fullName evidence="2">Uncharacterized protein</fullName>
    </submittedName>
</protein>
<feature type="region of interest" description="Disordered" evidence="1">
    <location>
        <begin position="1"/>
        <end position="22"/>
    </location>
</feature>
<sequence length="70" mass="7180">MRGIDRKRMRLSPEGDGAEGEVAAVRNGAQASLRAGRDSVRGQCLAGHPSVESHRVTALIKAASTGGPGV</sequence>
<name>A0A511TDR4_MYXFU</name>
<evidence type="ECO:0000256" key="1">
    <source>
        <dbReference type="SAM" id="MobiDB-lite"/>
    </source>
</evidence>
<evidence type="ECO:0000313" key="3">
    <source>
        <dbReference type="Proteomes" id="UP000321514"/>
    </source>
</evidence>
<accession>A0A511TDR4</accession>
<proteinExistence type="predicted"/>
<gene>
    <name evidence="2" type="ORF">MFU01_73460</name>
</gene>
<organism evidence="2 3">
    <name type="scientific">Myxococcus fulvus</name>
    <dbReference type="NCBI Taxonomy" id="33"/>
    <lineage>
        <taxon>Bacteria</taxon>
        <taxon>Pseudomonadati</taxon>
        <taxon>Myxococcota</taxon>
        <taxon>Myxococcia</taxon>
        <taxon>Myxococcales</taxon>
        <taxon>Cystobacterineae</taxon>
        <taxon>Myxococcaceae</taxon>
        <taxon>Myxococcus</taxon>
    </lineage>
</organism>
<evidence type="ECO:0000313" key="2">
    <source>
        <dbReference type="EMBL" id="GEN12309.1"/>
    </source>
</evidence>
<dbReference type="AlphaFoldDB" id="A0A511TDR4"/>
<reference evidence="2 3" key="1">
    <citation type="submission" date="2019-07" db="EMBL/GenBank/DDBJ databases">
        <title>Whole genome shotgun sequence of Myxococcus fulvus NBRC 100333.</title>
        <authorList>
            <person name="Hosoyama A."/>
            <person name="Uohara A."/>
            <person name="Ohji S."/>
            <person name="Ichikawa N."/>
        </authorList>
    </citation>
    <scope>NUCLEOTIDE SEQUENCE [LARGE SCALE GENOMIC DNA]</scope>
    <source>
        <strain evidence="2 3">NBRC 100333</strain>
    </source>
</reference>
<dbReference type="EMBL" id="BJXR01000059">
    <property type="protein sequence ID" value="GEN12309.1"/>
    <property type="molecule type" value="Genomic_DNA"/>
</dbReference>